<keyword evidence="3" id="KW-1185">Reference proteome</keyword>
<evidence type="ECO:0000313" key="2">
    <source>
        <dbReference type="EMBL" id="TGK08795.1"/>
    </source>
</evidence>
<feature type="chain" id="PRO_5020347447" description="Lipoprotein" evidence="1">
    <location>
        <begin position="24"/>
        <end position="166"/>
    </location>
</feature>
<organism evidence="2 3">
    <name type="scientific">Leptospira fletcheri</name>
    <dbReference type="NCBI Taxonomy" id="2484981"/>
    <lineage>
        <taxon>Bacteria</taxon>
        <taxon>Pseudomonadati</taxon>
        <taxon>Spirochaetota</taxon>
        <taxon>Spirochaetia</taxon>
        <taxon>Leptospirales</taxon>
        <taxon>Leptospiraceae</taxon>
        <taxon>Leptospira</taxon>
    </lineage>
</organism>
<dbReference type="EMBL" id="RQET01000009">
    <property type="protein sequence ID" value="TGK08795.1"/>
    <property type="molecule type" value="Genomic_DNA"/>
</dbReference>
<evidence type="ECO:0000313" key="3">
    <source>
        <dbReference type="Proteomes" id="UP000298458"/>
    </source>
</evidence>
<feature type="signal peptide" evidence="1">
    <location>
        <begin position="1"/>
        <end position="23"/>
    </location>
</feature>
<evidence type="ECO:0000256" key="1">
    <source>
        <dbReference type="SAM" id="SignalP"/>
    </source>
</evidence>
<dbReference type="PROSITE" id="PS51257">
    <property type="entry name" value="PROKAR_LIPOPROTEIN"/>
    <property type="match status" value="1"/>
</dbReference>
<protein>
    <recommendedName>
        <fullName evidence="4">Lipoprotein</fullName>
    </recommendedName>
</protein>
<keyword evidence="1" id="KW-0732">Signal</keyword>
<dbReference type="RefSeq" id="WP_135768480.1">
    <property type="nucleotide sequence ID" value="NZ_RQET01000009.1"/>
</dbReference>
<evidence type="ECO:0008006" key="4">
    <source>
        <dbReference type="Google" id="ProtNLM"/>
    </source>
</evidence>
<dbReference type="Proteomes" id="UP000298458">
    <property type="component" value="Unassembled WGS sequence"/>
</dbReference>
<reference evidence="2" key="1">
    <citation type="journal article" date="2019" name="PLoS Negl. Trop. Dis.">
        <title>Revisiting the worldwide diversity of Leptospira species in the environment.</title>
        <authorList>
            <person name="Vincent A.T."/>
            <person name="Schiettekatte O."/>
            <person name="Bourhy P."/>
            <person name="Veyrier F.J."/>
            <person name="Picardeau M."/>
        </authorList>
    </citation>
    <scope>NUCLEOTIDE SEQUENCE [LARGE SCALE GENOMIC DNA]</scope>
    <source>
        <strain evidence="2">SSW15</strain>
    </source>
</reference>
<gene>
    <name evidence="2" type="ORF">EHO60_12145</name>
</gene>
<name>A0A4R9GBP8_9LEPT</name>
<comment type="caution">
    <text evidence="2">The sequence shown here is derived from an EMBL/GenBank/DDBJ whole genome shotgun (WGS) entry which is preliminary data.</text>
</comment>
<proteinExistence type="predicted"/>
<sequence>MKNIATFATLVLIAALTLSGCHKSSNKDGDNLTLYTLLNNASNTACGDSYGLSQFSYPLAKVSKGQTVPFSTTYIAKDGKYEGTIMFTVNPGDVITVSAPAGTFNILKGSCPISTTNVPITPVSVSDFNPSGPTVNSAFTTLNAGTYVVLFKQGGTQSTNNTVQIQ</sequence>
<dbReference type="AlphaFoldDB" id="A0A4R9GBP8"/>
<accession>A0A4R9GBP8</accession>